<feature type="domain" description="VWFA" evidence="4">
    <location>
        <begin position="75"/>
        <end position="260"/>
    </location>
</feature>
<organism evidence="5 6">
    <name type="scientific">Streptomyces capoamus</name>
    <dbReference type="NCBI Taxonomy" id="68183"/>
    <lineage>
        <taxon>Bacteria</taxon>
        <taxon>Bacillati</taxon>
        <taxon>Actinomycetota</taxon>
        <taxon>Actinomycetes</taxon>
        <taxon>Kitasatosporales</taxon>
        <taxon>Streptomycetaceae</taxon>
        <taxon>Streptomyces</taxon>
    </lineage>
</organism>
<dbReference type="InterPro" id="IPR002035">
    <property type="entry name" value="VWF_A"/>
</dbReference>
<reference evidence="6" key="1">
    <citation type="journal article" date="2019" name="Int. J. Syst. Evol. Microbiol.">
        <title>The Global Catalogue of Microorganisms (GCM) 10K type strain sequencing project: providing services to taxonomists for standard genome sequencing and annotation.</title>
        <authorList>
            <consortium name="The Broad Institute Genomics Platform"/>
            <consortium name="The Broad Institute Genome Sequencing Center for Infectious Disease"/>
            <person name="Wu L."/>
            <person name="Ma J."/>
        </authorList>
    </citation>
    <scope>NUCLEOTIDE SEQUENCE [LARGE SCALE GENOMIC DNA]</scope>
    <source>
        <strain evidence="6">JCM 4253</strain>
    </source>
</reference>
<dbReference type="Pfam" id="PF13519">
    <property type="entry name" value="VWA_2"/>
    <property type="match status" value="1"/>
</dbReference>
<dbReference type="Gene3D" id="3.40.50.410">
    <property type="entry name" value="von Willebrand factor, type A domain"/>
    <property type="match status" value="1"/>
</dbReference>
<evidence type="ECO:0000313" key="6">
    <source>
        <dbReference type="Proteomes" id="UP000619355"/>
    </source>
</evidence>
<evidence type="ECO:0000259" key="4">
    <source>
        <dbReference type="PROSITE" id="PS50234"/>
    </source>
</evidence>
<comment type="caution">
    <text evidence="5">The sequence shown here is derived from an EMBL/GenBank/DDBJ whole genome shotgun (WGS) entry which is preliminary data.</text>
</comment>
<keyword evidence="2" id="KW-1133">Transmembrane helix</keyword>
<dbReference type="SMART" id="SM00327">
    <property type="entry name" value="VWA"/>
    <property type="match status" value="1"/>
</dbReference>
<dbReference type="SUPFAM" id="SSF53300">
    <property type="entry name" value="vWA-like"/>
    <property type="match status" value="1"/>
</dbReference>
<keyword evidence="3" id="KW-0732">Signal</keyword>
<feature type="chain" id="PRO_5039542076" description="VWFA domain-containing protein" evidence="3">
    <location>
        <begin position="35"/>
        <end position="591"/>
    </location>
</feature>
<sequence length="591" mass="61638">MNQSPPRPRPGRVRARAVHRAAAALAALAFTALTAVLPGTTPAAARTATDPARAGSSPSRSEIYSELRLDQVPADYVVLVDVSGSMTGEGRYSSVRSALLPFLKGLAPRDYVALFTFGDKAETVYLGHPSAPKAIVGRLPGRAGPSSVQTDIGAALDRGLAELERPGAADVGSVVMFTDGKHDPPAGSRYPTSGGPAWKALRDRAGKLARHHELAAYALPLATDESGTAQLSGVVSDTTELRPDSVQNLAGYLGRAAERARARKAARLIAQDAGKGVTATLSPTGPLDLDKGGATATLTLTATTARVPLTVTGLGATLDDQPLTVTGLPDRVSLKPGTARQFQVTVRGEPDAGLLPVRRTWEAEAGLTVHGKVATPWAATLDEVRFRVPAAVKGPATKLRLRAQVGSALTLPLLIGVPLVLLVAALALWMRNSRAVVNGVLLASPALGDGPGDEIVLRGRQVTFVPPRIGGKGRAHGRRYRADDGRRDIALNLSYSPDGTAARSANAVCRPGEPVVVNGIRFDYRPDRHGYRPDRDGVSAADVTRAGAAPGPLPVPRPGALPPHGDGPWDGSPPRPPAQRGRPTPSERDLP</sequence>
<dbReference type="AlphaFoldDB" id="A0A919C101"/>
<evidence type="ECO:0000313" key="5">
    <source>
        <dbReference type="EMBL" id="GHG34312.1"/>
    </source>
</evidence>
<gene>
    <name evidence="5" type="ORF">GCM10018980_03710</name>
</gene>
<feature type="signal peptide" evidence="3">
    <location>
        <begin position="1"/>
        <end position="34"/>
    </location>
</feature>
<keyword evidence="2" id="KW-0472">Membrane</keyword>
<dbReference type="RefSeq" id="WP_189977618.1">
    <property type="nucleotide sequence ID" value="NZ_BNBF01000001.1"/>
</dbReference>
<dbReference type="EMBL" id="BNBF01000001">
    <property type="protein sequence ID" value="GHG34312.1"/>
    <property type="molecule type" value="Genomic_DNA"/>
</dbReference>
<keyword evidence="2" id="KW-0812">Transmembrane</keyword>
<feature type="transmembrane region" description="Helical" evidence="2">
    <location>
        <begin position="409"/>
        <end position="429"/>
    </location>
</feature>
<dbReference type="InterPro" id="IPR036465">
    <property type="entry name" value="vWFA_dom_sf"/>
</dbReference>
<accession>A0A919C101</accession>
<keyword evidence="6" id="KW-1185">Reference proteome</keyword>
<evidence type="ECO:0000256" key="2">
    <source>
        <dbReference type="SAM" id="Phobius"/>
    </source>
</evidence>
<dbReference type="CDD" id="cd00198">
    <property type="entry name" value="vWFA"/>
    <property type="match status" value="1"/>
</dbReference>
<dbReference type="PROSITE" id="PS50234">
    <property type="entry name" value="VWFA"/>
    <property type="match status" value="1"/>
</dbReference>
<name>A0A919C101_9ACTN</name>
<protein>
    <recommendedName>
        <fullName evidence="4">VWFA domain-containing protein</fullName>
    </recommendedName>
</protein>
<dbReference type="Proteomes" id="UP000619355">
    <property type="component" value="Unassembled WGS sequence"/>
</dbReference>
<evidence type="ECO:0000256" key="3">
    <source>
        <dbReference type="SAM" id="SignalP"/>
    </source>
</evidence>
<proteinExistence type="predicted"/>
<feature type="compositionally biased region" description="Pro residues" evidence="1">
    <location>
        <begin position="551"/>
        <end position="561"/>
    </location>
</feature>
<feature type="region of interest" description="Disordered" evidence="1">
    <location>
        <begin position="545"/>
        <end position="591"/>
    </location>
</feature>
<evidence type="ECO:0000256" key="1">
    <source>
        <dbReference type="SAM" id="MobiDB-lite"/>
    </source>
</evidence>